<keyword evidence="2" id="KW-0472">Membrane</keyword>
<evidence type="ECO:0000256" key="2">
    <source>
        <dbReference type="SAM" id="Phobius"/>
    </source>
</evidence>
<evidence type="ECO:0000313" key="3">
    <source>
        <dbReference type="EMBL" id="GIZ52353.1"/>
    </source>
</evidence>
<gene>
    <name evidence="3" type="ORF">NCCP691_23670</name>
</gene>
<comment type="caution">
    <text evidence="3">The sequence shown here is derived from an EMBL/GenBank/DDBJ whole genome shotgun (WGS) entry which is preliminary data.</text>
</comment>
<dbReference type="Proteomes" id="UP000887222">
    <property type="component" value="Unassembled WGS sequence"/>
</dbReference>
<feature type="region of interest" description="Disordered" evidence="1">
    <location>
        <begin position="59"/>
        <end position="79"/>
    </location>
</feature>
<evidence type="ECO:0000256" key="1">
    <source>
        <dbReference type="SAM" id="MobiDB-lite"/>
    </source>
</evidence>
<dbReference type="EMBL" id="BPMK01000009">
    <property type="protein sequence ID" value="GIZ52353.1"/>
    <property type="molecule type" value="Genomic_DNA"/>
</dbReference>
<organism evidence="3 4">
    <name type="scientific">Noviherbaspirillum aridicola</name>
    <dbReference type="NCBI Taxonomy" id="2849687"/>
    <lineage>
        <taxon>Bacteria</taxon>
        <taxon>Pseudomonadati</taxon>
        <taxon>Pseudomonadota</taxon>
        <taxon>Betaproteobacteria</taxon>
        <taxon>Burkholderiales</taxon>
        <taxon>Oxalobacteraceae</taxon>
        <taxon>Noviherbaspirillum</taxon>
    </lineage>
</organism>
<name>A0ABQ4Q594_9BURK</name>
<keyword evidence="2" id="KW-1133">Transmembrane helix</keyword>
<accession>A0ABQ4Q594</accession>
<feature type="transmembrane region" description="Helical" evidence="2">
    <location>
        <begin position="18"/>
        <end position="36"/>
    </location>
</feature>
<reference evidence="3 4" key="1">
    <citation type="journal article" date="2022" name="Int. J. Syst. Evol. Microbiol.">
        <title>Noviherbaspirillum aridicola sp. nov., isolated from an arid soil in Pakistan.</title>
        <authorList>
            <person name="Khan I.U."/>
            <person name="Saqib M."/>
            <person name="Amin A."/>
            <person name="Hussain F."/>
            <person name="Li L."/>
            <person name="Liu Y.H."/>
            <person name="Fang B.Z."/>
            <person name="Ahmed I."/>
            <person name="Li W.J."/>
        </authorList>
    </citation>
    <scope>NUCLEOTIDE SEQUENCE [LARGE SCALE GENOMIC DNA]</scope>
    <source>
        <strain evidence="3 4">NCCP-691</strain>
    </source>
</reference>
<keyword evidence="4" id="KW-1185">Reference proteome</keyword>
<proteinExistence type="predicted"/>
<sequence length="98" mass="9973">MGRLSIKRKQTGQGMTEYIIIVALIAVAAIGVYQFFGQTIRNQTAGIAQEVAGQSARPAIQQAQTSADGAMGETRAKGLDSYDNATARAAGAGGGGGN</sequence>
<protein>
    <submittedName>
        <fullName evidence="3">Membrane protein</fullName>
    </submittedName>
</protein>
<keyword evidence="2" id="KW-0812">Transmembrane</keyword>
<evidence type="ECO:0000313" key="4">
    <source>
        <dbReference type="Proteomes" id="UP000887222"/>
    </source>
</evidence>